<organism evidence="5 6">
    <name type="scientific">Fulvivirga sediminis</name>
    <dbReference type="NCBI Taxonomy" id="2803949"/>
    <lineage>
        <taxon>Bacteria</taxon>
        <taxon>Pseudomonadati</taxon>
        <taxon>Bacteroidota</taxon>
        <taxon>Cytophagia</taxon>
        <taxon>Cytophagales</taxon>
        <taxon>Fulvivirgaceae</taxon>
        <taxon>Fulvivirga</taxon>
    </lineage>
</organism>
<keyword evidence="3 4" id="KW-0663">Pyridoxal phosphate</keyword>
<evidence type="ECO:0000256" key="1">
    <source>
        <dbReference type="ARBA" id="ARBA00037999"/>
    </source>
</evidence>
<dbReference type="Gene3D" id="3.90.1150.10">
    <property type="entry name" value="Aspartate Aminotransferase, domain 1"/>
    <property type="match status" value="1"/>
</dbReference>
<proteinExistence type="inferred from homology"/>
<feature type="modified residue" description="N6-(pyridoxal phosphate)lysine" evidence="3">
    <location>
        <position position="182"/>
    </location>
</feature>
<name>A0A937F9N1_9BACT</name>
<comment type="similarity">
    <text evidence="1 4">Belongs to the DegT/DnrJ/EryC1 family.</text>
</comment>
<dbReference type="RefSeq" id="WP_202246836.1">
    <property type="nucleotide sequence ID" value="NZ_JAESIY010000025.1"/>
</dbReference>
<evidence type="ECO:0000256" key="4">
    <source>
        <dbReference type="RuleBase" id="RU004508"/>
    </source>
</evidence>
<dbReference type="AlphaFoldDB" id="A0A937F9N1"/>
<dbReference type="InterPro" id="IPR015422">
    <property type="entry name" value="PyrdxlP-dep_Trfase_small"/>
</dbReference>
<evidence type="ECO:0000313" key="5">
    <source>
        <dbReference type="EMBL" id="MBL3659042.1"/>
    </source>
</evidence>
<keyword evidence="6" id="KW-1185">Reference proteome</keyword>
<dbReference type="Proteomes" id="UP000659388">
    <property type="component" value="Unassembled WGS sequence"/>
</dbReference>
<dbReference type="InterPro" id="IPR015424">
    <property type="entry name" value="PyrdxlP-dep_Trfase"/>
</dbReference>
<dbReference type="Gene3D" id="3.40.640.10">
    <property type="entry name" value="Type I PLP-dependent aspartate aminotransferase-like (Major domain)"/>
    <property type="match status" value="1"/>
</dbReference>
<evidence type="ECO:0000313" key="6">
    <source>
        <dbReference type="Proteomes" id="UP000659388"/>
    </source>
</evidence>
<dbReference type="CDD" id="cd00616">
    <property type="entry name" value="AHBA_syn"/>
    <property type="match status" value="1"/>
</dbReference>
<dbReference type="EMBL" id="JAESIY010000025">
    <property type="protein sequence ID" value="MBL3659042.1"/>
    <property type="molecule type" value="Genomic_DNA"/>
</dbReference>
<accession>A0A937F9N1</accession>
<evidence type="ECO:0000256" key="3">
    <source>
        <dbReference type="PIRSR" id="PIRSR000390-2"/>
    </source>
</evidence>
<comment type="caution">
    <text evidence="5">The sequence shown here is derived from an EMBL/GenBank/DDBJ whole genome shotgun (WGS) entry which is preliminary data.</text>
</comment>
<reference evidence="5" key="1">
    <citation type="submission" date="2021-01" db="EMBL/GenBank/DDBJ databases">
        <title>Fulvivirga kasyanovii gen. nov., sp nov., a novel member of the phylum Bacteroidetes isolated from seawater in a mussel farm.</title>
        <authorList>
            <person name="Zhao L.-H."/>
            <person name="Wang Z.-J."/>
        </authorList>
    </citation>
    <scope>NUCLEOTIDE SEQUENCE</scope>
    <source>
        <strain evidence="5">2943</strain>
    </source>
</reference>
<keyword evidence="5" id="KW-0032">Aminotransferase</keyword>
<evidence type="ECO:0000256" key="2">
    <source>
        <dbReference type="PIRSR" id="PIRSR000390-1"/>
    </source>
</evidence>
<dbReference type="PIRSF" id="PIRSF000390">
    <property type="entry name" value="PLP_StrS"/>
    <property type="match status" value="1"/>
</dbReference>
<dbReference type="GO" id="GO:0030170">
    <property type="term" value="F:pyridoxal phosphate binding"/>
    <property type="evidence" value="ECO:0007669"/>
    <property type="project" value="TreeGrafter"/>
</dbReference>
<dbReference type="Pfam" id="PF01041">
    <property type="entry name" value="DegT_DnrJ_EryC1"/>
    <property type="match status" value="1"/>
</dbReference>
<keyword evidence="5" id="KW-0808">Transferase</keyword>
<dbReference type="GO" id="GO:0008483">
    <property type="term" value="F:transaminase activity"/>
    <property type="evidence" value="ECO:0007669"/>
    <property type="project" value="UniProtKB-KW"/>
</dbReference>
<feature type="active site" description="Proton acceptor" evidence="2">
    <location>
        <position position="182"/>
    </location>
</feature>
<dbReference type="PANTHER" id="PTHR30244">
    <property type="entry name" value="TRANSAMINASE"/>
    <property type="match status" value="1"/>
</dbReference>
<gene>
    <name evidence="5" type="ORF">JL102_23040</name>
</gene>
<dbReference type="PANTHER" id="PTHR30244:SF34">
    <property type="entry name" value="DTDP-4-AMINO-4,6-DIDEOXYGALACTOSE TRANSAMINASE"/>
    <property type="match status" value="1"/>
</dbReference>
<dbReference type="GO" id="GO:0000271">
    <property type="term" value="P:polysaccharide biosynthetic process"/>
    <property type="evidence" value="ECO:0007669"/>
    <property type="project" value="TreeGrafter"/>
</dbReference>
<sequence>MHYIPVSKPYFWGDELTNVTEAVTSGWISSNGKFIDEFEVKFAEAVNARFAVALNNGTSALQLACDLIGLKRGDEVIVPDFSMIAPLFALEYIGCVPVPIDVDDTWNMDPSLIENEITEKTKAILVVHNYGHPASMIKIAAIAKKYKLRIIEDAAEAIGAEYNGIKVGSWGDVTCYSLYANKIITTGEGGMLTTNNEDLYNLAKFKRNMAFGSSAESRFIHKTIGYNFRLPNIQAAIGCAQIIHLEDSIKHKINIASEYSHHLKNVSGIVLPPSSRNVKNVYWVYGILIEESYGISKNELQTILLKKGIETRNFFMPVHKQPFLKHISIDASKYHKSVKLAKQGIYLPSFIGLSYKEISKIADTIAEIQLKNHRI</sequence>
<dbReference type="SUPFAM" id="SSF53383">
    <property type="entry name" value="PLP-dependent transferases"/>
    <property type="match status" value="1"/>
</dbReference>
<protein>
    <submittedName>
        <fullName evidence="5">DegT/DnrJ/EryC1/StrS family aminotransferase</fullName>
    </submittedName>
</protein>
<dbReference type="InterPro" id="IPR000653">
    <property type="entry name" value="DegT/StrS_aminotransferase"/>
</dbReference>
<dbReference type="InterPro" id="IPR015421">
    <property type="entry name" value="PyrdxlP-dep_Trfase_major"/>
</dbReference>